<dbReference type="GeneID" id="93001442"/>
<dbReference type="Pfam" id="PF06898">
    <property type="entry name" value="YqfD"/>
    <property type="match status" value="1"/>
</dbReference>
<dbReference type="STRING" id="195103.CPF_2277"/>
<feature type="transmembrane region" description="Helical" evidence="1">
    <location>
        <begin position="87"/>
        <end position="108"/>
    </location>
</feature>
<dbReference type="NCBIfam" id="TIGR02876">
    <property type="entry name" value="spore_yqfD"/>
    <property type="match status" value="1"/>
</dbReference>
<dbReference type="Proteomes" id="UP000001823">
    <property type="component" value="Chromosome"/>
</dbReference>
<name>A0A0H2YPN4_CLOP1</name>
<dbReference type="InterPro" id="IPR010690">
    <property type="entry name" value="YqfD"/>
</dbReference>
<keyword evidence="1" id="KW-1133">Transmembrane helix</keyword>
<reference evidence="2 3" key="1">
    <citation type="journal article" date="2006" name="Genome Res.">
        <title>Skewed genomic variability in strains of the toxigenic bacterial pathogen, Clostridium perfringens.</title>
        <authorList>
            <person name="Myers G.S."/>
            <person name="Rasko D.A."/>
            <person name="Cheung J.K."/>
            <person name="Ravel J."/>
            <person name="Seshadri R."/>
            <person name="Deboy R.T."/>
            <person name="Ren Q."/>
            <person name="Varga J."/>
            <person name="Awad M.M."/>
            <person name="Brinkac L.M."/>
            <person name="Daugherty S.C."/>
            <person name="Haft D.H."/>
            <person name="Dodson R.J."/>
            <person name="Madupu R."/>
            <person name="Nelson W.C."/>
            <person name="Rosovitz M.J."/>
            <person name="Sullivan S.A."/>
            <person name="Khouri H."/>
            <person name="Dimitrov G.I."/>
            <person name="Watkins K.L."/>
            <person name="Mulligan S."/>
            <person name="Benton J."/>
            <person name="Radune D."/>
            <person name="Fisher D.J."/>
            <person name="Atkins H.S."/>
            <person name="Hiscox T."/>
            <person name="Jost B.H."/>
            <person name="Billington S.J."/>
            <person name="Songer J.G."/>
            <person name="McClane B.A."/>
            <person name="Titball R.W."/>
            <person name="Rood J.I."/>
            <person name="Melville S.B."/>
            <person name="Paulsen I.T."/>
        </authorList>
    </citation>
    <scope>NUCLEOTIDE SEQUENCE [LARGE SCALE GENOMIC DNA]</scope>
    <source>
        <strain evidence="3">ATCC 13124 / DSM 756 / JCM 1290 / NCIMB 6125 / NCTC 8237 / S 107 / Type A</strain>
    </source>
</reference>
<dbReference type="KEGG" id="cpf:CPF_2277"/>
<proteinExistence type="predicted"/>
<dbReference type="PaxDb" id="195103-CPF_2277"/>
<gene>
    <name evidence="2" type="ordered locus">CPF_2277</name>
</gene>
<dbReference type="EMBL" id="CP000246">
    <property type="protein sequence ID" value="ABG82472.1"/>
    <property type="molecule type" value="Genomic_DNA"/>
</dbReference>
<sequence length="378" mass="43196">MNLEFLKKGQVKVEIKTFDINKLLNVLWRNGINVENVRKIDVVTVTLNVDYSDYGKLKSYVKRLNGKVKIISSKGMIFFLSRAKKSISIFVGVLIFLVGLYIYSGFIWRIDIETKKNIAPFEIRTMLNDFDIKPGVKKSSVNVYGLERKLENGHGDIMWVNARIEGGTLKIKVEEKVSPKIKEENENKEFKNIVASMDGEIKRIYTTSGTAVVKEGDVVKKGDILIIPQQGIEGGEYEVDAEGEVTANTFYEKTIELQVQGKKEERTGEVDSDIYLEIMGKKIYLKKPTKEFDKYDKIESTGKFINRNLYYEKIDKDIVDDKETIINKAVELMKNSINKEISKQSKIVDNIITTEDLGEGKIRLKVLFVVEQNIALSY</sequence>
<dbReference type="eggNOG" id="COG0561">
    <property type="taxonomic scope" value="Bacteria"/>
</dbReference>
<evidence type="ECO:0000256" key="1">
    <source>
        <dbReference type="SAM" id="Phobius"/>
    </source>
</evidence>
<protein>
    <submittedName>
        <fullName evidence="2">Stage IV sporulation protein</fullName>
    </submittedName>
</protein>
<evidence type="ECO:0000313" key="2">
    <source>
        <dbReference type="EMBL" id="ABG82472.1"/>
    </source>
</evidence>
<keyword evidence="1" id="KW-0472">Membrane</keyword>
<keyword evidence="1" id="KW-0812">Transmembrane</keyword>
<evidence type="ECO:0000313" key="3">
    <source>
        <dbReference type="Proteomes" id="UP000001823"/>
    </source>
</evidence>
<keyword evidence="3" id="KW-1185">Reference proteome</keyword>
<dbReference type="RefSeq" id="WP_003478501.1">
    <property type="nucleotide sequence ID" value="NC_008261.1"/>
</dbReference>
<accession>A0A0H2YPN4</accession>
<organism evidence="2 3">
    <name type="scientific">Clostridium perfringens (strain ATCC 13124 / DSM 756 / JCM 1290 / NCIMB 6125 / NCTC 8237 / Type A)</name>
    <dbReference type="NCBI Taxonomy" id="195103"/>
    <lineage>
        <taxon>Bacteria</taxon>
        <taxon>Bacillati</taxon>
        <taxon>Bacillota</taxon>
        <taxon>Clostridia</taxon>
        <taxon>Eubacteriales</taxon>
        <taxon>Clostridiaceae</taxon>
        <taxon>Clostridium</taxon>
    </lineage>
</organism>
<dbReference type="HOGENOM" id="CLU_050521_1_0_9"/>
<dbReference type="AlphaFoldDB" id="A0A0H2YPN4"/>